<sequence length="536" mass="62114">MEDSDTSLYESFLRLQFPKFSKGYKPSDFNEFIEEHIGLDKVLSLGRLAFPNEWQMQISDNDIREKLIKMRKTKIKNRSCWIFPLYSSEIRGLILWLPNTVPNTKIEHFLRYFGKVQFVKNETRGTVAGEIESGSRYFGLLLKPEYCKESLPHFLKLEGFTGFINIRGRLAACFFCKEIGHQKVECVKFREKLRYYSQRPETDSSAKRKKPRGLRYVASIPEENKESVRILDHLEPNGTTVQTPSNLSEEARMSSKGDTFEMETEACFDREVFEEFLEELKNILTDEVDRFHSCIQHSLLETASKVGIVESVHIKTQQESHSLPTGKPERKNQTLRNTMTIFFSTLKNKLEQLEVDNFLRTKIITLCEQFQVKYEELKVADKLGYPVPSLESVHKYDEMQKIMERAANFKNKNVEEITSIALAAGLNEADMTPIISQFENICEKLRERITEKQRKEMGSVVVPTQKSSTSQQKMMEIVDASEQQSVVKISNCEELGKEYQSRIIAQMKNIYAKLRKIIEKLSVEIDTNAETVMVSE</sequence>
<dbReference type="EMBL" id="BMAV01022241">
    <property type="protein sequence ID" value="GFY76948.1"/>
    <property type="molecule type" value="Genomic_DNA"/>
</dbReference>
<feature type="non-terminal residue" evidence="1">
    <location>
        <position position="536"/>
    </location>
</feature>
<evidence type="ECO:0000313" key="1">
    <source>
        <dbReference type="EMBL" id="GFY76948.1"/>
    </source>
</evidence>
<comment type="caution">
    <text evidence="1">The sequence shown here is derived from an EMBL/GenBank/DDBJ whole genome shotgun (WGS) entry which is preliminary data.</text>
</comment>
<evidence type="ECO:0000313" key="2">
    <source>
        <dbReference type="Proteomes" id="UP000886998"/>
    </source>
</evidence>
<accession>A0A8X6YTZ2</accession>
<dbReference type="Proteomes" id="UP000886998">
    <property type="component" value="Unassembled WGS sequence"/>
</dbReference>
<keyword evidence="2" id="KW-1185">Reference proteome</keyword>
<protein>
    <submittedName>
        <fullName evidence="1">CCHC-type domain-containing protein</fullName>
    </submittedName>
</protein>
<proteinExistence type="predicted"/>
<dbReference type="AlphaFoldDB" id="A0A8X6YTZ2"/>
<reference evidence="1" key="1">
    <citation type="submission" date="2020-08" db="EMBL/GenBank/DDBJ databases">
        <title>Multicomponent nature underlies the extraordinary mechanical properties of spider dragline silk.</title>
        <authorList>
            <person name="Kono N."/>
            <person name="Nakamura H."/>
            <person name="Mori M."/>
            <person name="Yoshida Y."/>
            <person name="Ohtoshi R."/>
            <person name="Malay A.D."/>
            <person name="Moran D.A.P."/>
            <person name="Tomita M."/>
            <person name="Numata K."/>
            <person name="Arakawa K."/>
        </authorList>
    </citation>
    <scope>NUCLEOTIDE SEQUENCE</scope>
</reference>
<organism evidence="1 2">
    <name type="scientific">Trichonephila inaurata madagascariensis</name>
    <dbReference type="NCBI Taxonomy" id="2747483"/>
    <lineage>
        <taxon>Eukaryota</taxon>
        <taxon>Metazoa</taxon>
        <taxon>Ecdysozoa</taxon>
        <taxon>Arthropoda</taxon>
        <taxon>Chelicerata</taxon>
        <taxon>Arachnida</taxon>
        <taxon>Araneae</taxon>
        <taxon>Araneomorphae</taxon>
        <taxon>Entelegynae</taxon>
        <taxon>Araneoidea</taxon>
        <taxon>Nephilidae</taxon>
        <taxon>Trichonephila</taxon>
        <taxon>Trichonephila inaurata</taxon>
    </lineage>
</organism>
<dbReference type="OrthoDB" id="6494660at2759"/>
<gene>
    <name evidence="1" type="primary">AVEN_246682_1</name>
    <name evidence="1" type="ORF">TNIN_120361</name>
</gene>
<name>A0A8X6YTZ2_9ARAC</name>